<keyword evidence="6 7" id="KW-0472">Membrane</keyword>
<dbReference type="PRINTS" id="PR01837">
    <property type="entry name" value="MGTCSAPBPROT"/>
</dbReference>
<comment type="subcellular location">
    <subcellularLocation>
        <location evidence="1">Cell membrane</location>
        <topology evidence="1">Multi-pass membrane protein</topology>
    </subcellularLocation>
</comment>
<reference evidence="10" key="1">
    <citation type="submission" date="2023-11" db="EMBL/GenBank/DDBJ databases">
        <title>Genome sequence of Cyanobacterium aponinum BCRC AL20115.</title>
        <authorList>
            <person name="Chang H.-Y."/>
            <person name="Lin K.-M."/>
            <person name="Hsueh H.-T."/>
            <person name="Chu H.-A."/>
            <person name="Kuo C.-H."/>
        </authorList>
    </citation>
    <scope>NUCLEOTIDE SEQUENCE</scope>
    <source>
        <strain evidence="10">AL20115</strain>
    </source>
</reference>
<evidence type="ECO:0000259" key="9">
    <source>
        <dbReference type="Pfam" id="PF21770"/>
    </source>
</evidence>
<proteinExistence type="inferred from homology"/>
<feature type="domain" description="MgtC-like C-terminal" evidence="9">
    <location>
        <begin position="147"/>
        <end position="227"/>
    </location>
</feature>
<accession>A0AAF0ZAV2</accession>
<sequence>MTNLEFIIRITVAFTLGASLGFERQWRQRMAGLLTNTLVSVGACLFVMLSVLIEGDSSPSRISAQVVSGIGFLAGGVILSEGLNVRGLNTAATLWCAAAIGSLTGSGFMSQAFLGAIAVLVAHLILPPLGEMINQQPLENTELYLCYQCKVICNSKHETQIRALLLQSLRENGTFKLRSMYREFLEDETKGKVKIEAEIVSKSNNDQLIEQVISRLSLEPKVISASWRLTEKEFV</sequence>
<dbReference type="InterPro" id="IPR048640">
    <property type="entry name" value="MgtC-like_C"/>
</dbReference>
<keyword evidence="3" id="KW-1003">Cell membrane</keyword>
<dbReference type="RefSeq" id="WP_015220656.1">
    <property type="nucleotide sequence ID" value="NZ_CP138348.1"/>
</dbReference>
<keyword evidence="4 7" id="KW-0812">Transmembrane</keyword>
<evidence type="ECO:0000259" key="8">
    <source>
        <dbReference type="Pfam" id="PF02308"/>
    </source>
</evidence>
<feature type="transmembrane region" description="Helical" evidence="7">
    <location>
        <begin position="34"/>
        <end position="53"/>
    </location>
</feature>
<name>A0AAF0ZAV2_9CHRO</name>
<evidence type="ECO:0000256" key="2">
    <source>
        <dbReference type="ARBA" id="ARBA00009298"/>
    </source>
</evidence>
<dbReference type="InterPro" id="IPR003416">
    <property type="entry name" value="MgtC/SapB/SrpB/YhiD_fam"/>
</dbReference>
<dbReference type="EMBL" id="CP138348">
    <property type="protein sequence ID" value="WPF88140.1"/>
    <property type="molecule type" value="Genomic_DNA"/>
</dbReference>
<evidence type="ECO:0000256" key="1">
    <source>
        <dbReference type="ARBA" id="ARBA00004651"/>
    </source>
</evidence>
<comment type="similarity">
    <text evidence="2">Belongs to the MgtC/SapB family.</text>
</comment>
<dbReference type="AlphaFoldDB" id="A0AAF0ZAV2"/>
<feature type="transmembrane region" description="Helical" evidence="7">
    <location>
        <begin position="108"/>
        <end position="126"/>
    </location>
</feature>
<dbReference type="Pfam" id="PF21770">
    <property type="entry name" value="MgtC_SapB_C"/>
    <property type="match status" value="1"/>
</dbReference>
<evidence type="ECO:0000256" key="5">
    <source>
        <dbReference type="ARBA" id="ARBA00022989"/>
    </source>
</evidence>
<evidence type="ECO:0000256" key="7">
    <source>
        <dbReference type="SAM" id="Phobius"/>
    </source>
</evidence>
<dbReference type="GO" id="GO:0005886">
    <property type="term" value="C:plasma membrane"/>
    <property type="evidence" value="ECO:0007669"/>
    <property type="project" value="UniProtKB-SubCell"/>
</dbReference>
<gene>
    <name evidence="10" type="ORF">SAY89_15250</name>
</gene>
<evidence type="ECO:0000313" key="10">
    <source>
        <dbReference type="EMBL" id="WPF88140.1"/>
    </source>
</evidence>
<evidence type="ECO:0000256" key="3">
    <source>
        <dbReference type="ARBA" id="ARBA00022475"/>
    </source>
</evidence>
<protein>
    <submittedName>
        <fullName evidence="10">MgtC/SapB family protein</fullName>
    </submittedName>
</protein>
<keyword evidence="5 7" id="KW-1133">Transmembrane helix</keyword>
<dbReference type="Gene3D" id="3.30.70.260">
    <property type="match status" value="1"/>
</dbReference>
<dbReference type="InterPro" id="IPR049177">
    <property type="entry name" value="MgtC_SapB_SrpB_YhiD_N"/>
</dbReference>
<evidence type="ECO:0000256" key="4">
    <source>
        <dbReference type="ARBA" id="ARBA00022692"/>
    </source>
</evidence>
<feature type="domain" description="MgtC/SapB/SrpB/YhiD N-terminal" evidence="8">
    <location>
        <begin position="11"/>
        <end position="130"/>
    </location>
</feature>
<evidence type="ECO:0000256" key="6">
    <source>
        <dbReference type="ARBA" id="ARBA00023136"/>
    </source>
</evidence>
<dbReference type="Pfam" id="PF02308">
    <property type="entry name" value="MgtC"/>
    <property type="match status" value="1"/>
</dbReference>
<dbReference type="PANTHER" id="PTHR33778:SF3">
    <property type="entry name" value="PROTEIN MGTC"/>
    <property type="match status" value="1"/>
</dbReference>
<dbReference type="PANTHER" id="PTHR33778">
    <property type="entry name" value="PROTEIN MGTC"/>
    <property type="match status" value="1"/>
</dbReference>
<organism evidence="10">
    <name type="scientific">Cyanobacterium aponinum AL20115</name>
    <dbReference type="NCBI Taxonomy" id="3090662"/>
    <lineage>
        <taxon>Bacteria</taxon>
        <taxon>Bacillati</taxon>
        <taxon>Cyanobacteriota</taxon>
        <taxon>Cyanophyceae</taxon>
        <taxon>Oscillatoriophycideae</taxon>
        <taxon>Chroococcales</taxon>
        <taxon>Geminocystaceae</taxon>
        <taxon>Cyanobacterium</taxon>
    </lineage>
</organism>